<dbReference type="Pfam" id="PF24657">
    <property type="entry name" value="DUF7646"/>
    <property type="match status" value="2"/>
</dbReference>
<dbReference type="Pfam" id="PF04182">
    <property type="entry name" value="B-block_TFIIIC"/>
    <property type="match status" value="1"/>
</dbReference>
<feature type="domain" description="GTF3C1 extended winged-helix" evidence="10">
    <location>
        <begin position="674"/>
        <end position="779"/>
    </location>
</feature>
<dbReference type="Pfam" id="PF24538">
    <property type="entry name" value="DUF7599"/>
    <property type="match status" value="1"/>
</dbReference>
<dbReference type="Pfam" id="PF20222">
    <property type="entry name" value="DUF6581"/>
    <property type="match status" value="1"/>
</dbReference>
<evidence type="ECO:0000259" key="11">
    <source>
        <dbReference type="Pfam" id="PF24538"/>
    </source>
</evidence>
<dbReference type="GO" id="GO:0042791">
    <property type="term" value="P:5S class rRNA transcription by RNA polymerase III"/>
    <property type="evidence" value="ECO:0007669"/>
    <property type="project" value="TreeGrafter"/>
</dbReference>
<feature type="compositionally biased region" description="Basic and acidic residues" evidence="6">
    <location>
        <begin position="1794"/>
        <end position="1811"/>
    </location>
</feature>
<dbReference type="InterPro" id="IPR056428">
    <property type="entry name" value="WH_GTF3C1"/>
</dbReference>
<dbReference type="Proteomes" id="UP001234989">
    <property type="component" value="Chromosome 9"/>
</dbReference>
<feature type="domain" description="DUF7646" evidence="13">
    <location>
        <begin position="485"/>
        <end position="537"/>
    </location>
</feature>
<accession>A0AAF0ZPN5</accession>
<evidence type="ECO:0000259" key="14">
    <source>
        <dbReference type="Pfam" id="PF24658"/>
    </source>
</evidence>
<evidence type="ECO:0000256" key="3">
    <source>
        <dbReference type="ARBA" id="ARBA00023125"/>
    </source>
</evidence>
<comment type="subcellular location">
    <subcellularLocation>
        <location evidence="1">Nucleus</location>
    </subcellularLocation>
</comment>
<dbReference type="InterPro" id="IPR056020">
    <property type="entry name" value="DUF7599"/>
</dbReference>
<evidence type="ECO:0000259" key="7">
    <source>
        <dbReference type="Pfam" id="PF04182"/>
    </source>
</evidence>
<feature type="domain" description="General transcription factor 3C polypeptide 1 winged-helix" evidence="9">
    <location>
        <begin position="1"/>
        <end position="101"/>
    </location>
</feature>
<dbReference type="GO" id="GO:0003677">
    <property type="term" value="F:DNA binding"/>
    <property type="evidence" value="ECO:0007669"/>
    <property type="project" value="UniProtKB-KW"/>
</dbReference>
<feature type="compositionally biased region" description="Basic residues" evidence="6">
    <location>
        <begin position="1123"/>
        <end position="1135"/>
    </location>
</feature>
<dbReference type="Pfam" id="PF24655">
    <property type="entry name" value="DUF7645"/>
    <property type="match status" value="1"/>
</dbReference>
<protein>
    <recommendedName>
        <fullName evidence="17">B-block binding subunit of TFIIIC domain-containing protein</fullName>
    </recommendedName>
</protein>
<dbReference type="InterPro" id="IPR036388">
    <property type="entry name" value="WH-like_DNA-bd_sf"/>
</dbReference>
<evidence type="ECO:0000313" key="16">
    <source>
        <dbReference type="Proteomes" id="UP001234989"/>
    </source>
</evidence>
<feature type="domain" description="Transcription factor tau subunit sfc3/Tfc3 C-terminal" evidence="8">
    <location>
        <begin position="1421"/>
        <end position="1581"/>
    </location>
</feature>
<evidence type="ECO:0000259" key="13">
    <source>
        <dbReference type="Pfam" id="PF24657"/>
    </source>
</evidence>
<evidence type="ECO:0000259" key="8">
    <source>
        <dbReference type="Pfam" id="PF20222"/>
    </source>
</evidence>
<dbReference type="InterPro" id="IPR046488">
    <property type="entry name" value="Sfc3/Tfc3_C"/>
</dbReference>
<feature type="domain" description="DUF7645" evidence="12">
    <location>
        <begin position="1042"/>
        <end position="1102"/>
    </location>
</feature>
<evidence type="ECO:0000256" key="1">
    <source>
        <dbReference type="ARBA" id="ARBA00004123"/>
    </source>
</evidence>
<reference evidence="15" key="1">
    <citation type="submission" date="2023-08" db="EMBL/GenBank/DDBJ databases">
        <title>A de novo genome assembly of Solanum verrucosum Schlechtendal, a Mexican diploid species geographically isolated from the other diploid A-genome species in potato relatives.</title>
        <authorList>
            <person name="Hosaka K."/>
        </authorList>
    </citation>
    <scope>NUCLEOTIDE SEQUENCE</scope>
    <source>
        <tissue evidence="15">Young leaves</tissue>
    </source>
</reference>
<evidence type="ECO:0000259" key="10">
    <source>
        <dbReference type="Pfam" id="PF24101"/>
    </source>
</evidence>
<feature type="region of interest" description="Disordered" evidence="6">
    <location>
        <begin position="1837"/>
        <end position="1864"/>
    </location>
</feature>
<dbReference type="InterPro" id="IPR056063">
    <property type="entry name" value="DUF7646"/>
</dbReference>
<dbReference type="InterPro" id="IPR007309">
    <property type="entry name" value="TFIIIC_Bblock-bd"/>
</dbReference>
<evidence type="ECO:0000259" key="9">
    <source>
        <dbReference type="Pfam" id="PF23704"/>
    </source>
</evidence>
<dbReference type="InterPro" id="IPR056064">
    <property type="entry name" value="DUF7647"/>
</dbReference>
<dbReference type="InterPro" id="IPR036390">
    <property type="entry name" value="WH_DNA-bd_sf"/>
</dbReference>
<evidence type="ECO:0000256" key="4">
    <source>
        <dbReference type="ARBA" id="ARBA00023163"/>
    </source>
</evidence>
<dbReference type="SUPFAM" id="SSF46785">
    <property type="entry name" value="Winged helix' DNA-binding domain"/>
    <property type="match status" value="1"/>
</dbReference>
<keyword evidence="2" id="KW-0597">Phosphoprotein</keyword>
<feature type="compositionally biased region" description="Basic and acidic residues" evidence="6">
    <location>
        <begin position="1100"/>
        <end position="1113"/>
    </location>
</feature>
<dbReference type="GO" id="GO:0006384">
    <property type="term" value="P:transcription initiation at RNA polymerase III promoter"/>
    <property type="evidence" value="ECO:0007669"/>
    <property type="project" value="InterPro"/>
</dbReference>
<dbReference type="InterPro" id="IPR035625">
    <property type="entry name" value="Tfc3-like_eWH"/>
</dbReference>
<keyword evidence="5" id="KW-0539">Nucleus</keyword>
<dbReference type="InterPro" id="IPR044210">
    <property type="entry name" value="Tfc3-like"/>
</dbReference>
<dbReference type="PANTHER" id="PTHR15180:SF1">
    <property type="entry name" value="GENERAL TRANSCRIPTION FACTOR 3C POLYPEPTIDE 1"/>
    <property type="match status" value="1"/>
</dbReference>
<gene>
    <name evidence="15" type="ORF">MTR67_037849</name>
</gene>
<dbReference type="InterPro" id="IPR056062">
    <property type="entry name" value="DUF7645"/>
</dbReference>
<feature type="domain" description="DUF7599" evidence="11">
    <location>
        <begin position="230"/>
        <end position="312"/>
    </location>
</feature>
<evidence type="ECO:0008006" key="17">
    <source>
        <dbReference type="Google" id="ProtNLM"/>
    </source>
</evidence>
<feature type="domain" description="B-block binding subunit of TFIIIC" evidence="7">
    <location>
        <begin position="114"/>
        <end position="186"/>
    </location>
</feature>
<evidence type="ECO:0000313" key="15">
    <source>
        <dbReference type="EMBL" id="WMV44464.1"/>
    </source>
</evidence>
<dbReference type="Pfam" id="PF24658">
    <property type="entry name" value="DUF7647"/>
    <property type="match status" value="1"/>
</dbReference>
<dbReference type="Pfam" id="PF24101">
    <property type="entry name" value="WHD_GTF3C1"/>
    <property type="match status" value="1"/>
</dbReference>
<feature type="domain" description="DUF7647" evidence="14">
    <location>
        <begin position="862"/>
        <end position="1041"/>
    </location>
</feature>
<organism evidence="15 16">
    <name type="scientific">Solanum verrucosum</name>
    <dbReference type="NCBI Taxonomy" id="315347"/>
    <lineage>
        <taxon>Eukaryota</taxon>
        <taxon>Viridiplantae</taxon>
        <taxon>Streptophyta</taxon>
        <taxon>Embryophyta</taxon>
        <taxon>Tracheophyta</taxon>
        <taxon>Spermatophyta</taxon>
        <taxon>Magnoliopsida</taxon>
        <taxon>eudicotyledons</taxon>
        <taxon>Gunneridae</taxon>
        <taxon>Pentapetalae</taxon>
        <taxon>asterids</taxon>
        <taxon>lamiids</taxon>
        <taxon>Solanales</taxon>
        <taxon>Solanaceae</taxon>
        <taxon>Solanoideae</taxon>
        <taxon>Solaneae</taxon>
        <taxon>Solanum</taxon>
    </lineage>
</organism>
<evidence type="ECO:0000259" key="12">
    <source>
        <dbReference type="Pfam" id="PF24655"/>
    </source>
</evidence>
<dbReference type="EMBL" id="CP133620">
    <property type="protein sequence ID" value="WMV44464.1"/>
    <property type="molecule type" value="Genomic_DNA"/>
</dbReference>
<evidence type="ECO:0000256" key="5">
    <source>
        <dbReference type="ARBA" id="ARBA00023242"/>
    </source>
</evidence>
<feature type="region of interest" description="Disordered" evidence="6">
    <location>
        <begin position="1100"/>
        <end position="1150"/>
    </location>
</feature>
<feature type="region of interest" description="Disordered" evidence="6">
    <location>
        <begin position="581"/>
        <end position="603"/>
    </location>
</feature>
<name>A0AAF0ZPN5_SOLVR</name>
<keyword evidence="16" id="KW-1185">Reference proteome</keyword>
<dbReference type="CDD" id="cd16169">
    <property type="entry name" value="Tau138_eWH"/>
    <property type="match status" value="1"/>
</dbReference>
<keyword evidence="4" id="KW-0804">Transcription</keyword>
<feature type="domain" description="DUF7646" evidence="13">
    <location>
        <begin position="317"/>
        <end position="352"/>
    </location>
</feature>
<keyword evidence="3" id="KW-0238">DNA-binding</keyword>
<feature type="region of interest" description="Disordered" evidence="6">
    <location>
        <begin position="1788"/>
        <end position="1811"/>
    </location>
</feature>
<dbReference type="Gene3D" id="1.10.10.10">
    <property type="entry name" value="Winged helix-like DNA-binding domain superfamily/Winged helix DNA-binding domain"/>
    <property type="match status" value="1"/>
</dbReference>
<evidence type="ECO:0000256" key="6">
    <source>
        <dbReference type="SAM" id="MobiDB-lite"/>
    </source>
</evidence>
<sequence length="1987" mass="223856">MDTLVNSALEEICSHGDSGLHLSKLWPKLQPSISSHGLKLCPNVKKVLWFNLIDIPGLKFESNGVVYSSTDSCIRAFEQSERLDLKIIAPEHMCDAFIGVYDIEASDAKLSDRERRVLRYLATVRGKGVAQNELGKDFKIKGNDMFYIVRKLEKRGLIVRQPTILRIRDMGPVSTNMLYLSRYAKNLGSQQRLEITKGVNSLEDSEITDGEDENSVGVAEESLDVDLCVKDFLPELEAVCDKLENAEGKVLAMADIKPELGYQGTRGHRRWRYILKKLKEAHLVKEDEVIMDGKEVKCLHLLKGFSPKHFETMMKKGKGGHISDLLLELPIEHQIYDMVDAEGDRGLPFNQATVRQKKFHLVKWKAVIGNKQAGGLGVRNLKTQNQCLLMKGLWRLTSNEQALWKEVIQAKYEMEDHWSTNMVTNTYGTSLWRAIWNLWPKLRGNCKIKIGNGVEVLFWEDSWLEQGPLKTLFPDVFILNQQQRATVAEVCKRLGLSNKQHYNRLFDIVHRFGIHMEPELMNKAKVYRLWTPGNHNPGASPITLNKPVVDPSEISGCPPLGTHREFQENSALARQDVDASVPEGNGVANSQNVSTGTSPEVSDGLVLDEKNGSVPVCLSSSLDSTIKVSSTTSDAELQIVSAAASYVAPEDALALAVPTPPRRRSYPRYPCLTLEATSAKREQWILKFLQEEKFLVKSELYRRLQDLEKEKTTETDRKTLDRCLNKLLQGGYCKLIVVYVPVLTNCNHSRKIQVVLHPSVSSVSAEQIHERFRSFETYIRTQASSQLKKGEPFPQLNDLTRTHQSTKLNQAERAEAMRTNGFVLAKMVRTKIFHIYLWEYVNSLPGCEDVLSSFKDGHDLKNPHSTSKLIDLNAAIKAMPLELFLQVVGSTQKFEDTIEKCKNGFRLSDLPLLEYKHLMDIRATGRLSSLIDILRRLKLIRLVCGGHPENTANLPHTTLTHVLELKPYIEEPVCLVGSSHSIHCPDLRPQIRHDFVLSSKKAVEEYWNTLEYCYSASDRKAALHAFPGCTVNEVFLFRSWASIRVMTADQRAELLKRVINDGPQRKLSFKECEEIAKDLNLTLEQVLRVYHDKRQRRLTSFDRASDAGKDEIQPHQGTPTLSPKKRKRPVTRKSSKPAEAGTEFGQPQPLSQIVNEEQSSFPSTSCAQTCSLEGYHLRDDVVAAEESELPEDDGVGRAFLDKIALSRAKPTRKGKFWWTDDVDRQLVIEYARHRASLGAKFNRVDWGKLHNLPAPPDACRRRMASLRTNRQFRKSIMRLCNVLSQRYVDYLEKSKDKKLNHEGHQATQCYCFKNTSNFLSQDPWDNFDDANIKLALEDALRHKKISKSETLKDVQPFFDNSSNVNTDERDGSCGPQSVLPVSCGQYVDNFSENTEDSGTPISSNRIPQKYVNLTIGGIPISKRLYESAAVANAAELFKLIFLCSSKSPLVPTLLAETLRRYSEHDLFAAFNYLREKKVLIGGHSNCPFVLSQTFLNCIEFSPFPSDTGKRAAKFASWLCEREKELIAEGVDLPTDLQCGDVYHLLALLSSGELSIAPCLPDEGVGEVEDSRTSKRKTDDSEFSDSDRYKKLKTSMASDSELCSRRAKGFPGIRLCLRHATLSRIKIMDLLKDSDNYTCAQSVKDHQATDIGSVSFDSDDQVNELQDSGVPYTAVSPTESQWQAMTTYAERVCSFGSCLEQNSLVYPEMFRSVYSAIQMAGDQGLCMKDISRILKMQDKKLSEAVIEVLEAFGRVLKVNAYDSIRVVDSLYRSKYFLIPVAAIHEDATSSPCEDSETKTYEESATHNGENHKDVELQNSDKVHKVTILNLPKAVAEPSSKKQTINEAKGCRPTEASSPTRNHPEEPYHLRSTGLHLCKPILPWLNGDGTTNERVYKGLVRRVLGIVMQNPGIKEGDIICHMHVLNPQSCRSLLNMMVLDNVIFSRKIPQANPSGAPAILSSLIGSHFKKSKLVSREHFFANPSSTHLL</sequence>
<dbReference type="Pfam" id="PF23704">
    <property type="entry name" value="WHD_GTF3C1_N"/>
    <property type="match status" value="1"/>
</dbReference>
<evidence type="ECO:0000256" key="2">
    <source>
        <dbReference type="ARBA" id="ARBA00022553"/>
    </source>
</evidence>
<dbReference type="PANTHER" id="PTHR15180">
    <property type="entry name" value="GENERAL TRANSCRIPTION FACTOR 3C POLYPEPTIDE 1"/>
    <property type="match status" value="1"/>
</dbReference>
<dbReference type="InterPro" id="IPR056467">
    <property type="entry name" value="eWH_GTF3C1"/>
</dbReference>
<dbReference type="GO" id="GO:0005634">
    <property type="term" value="C:nucleus"/>
    <property type="evidence" value="ECO:0007669"/>
    <property type="project" value="UniProtKB-SubCell"/>
</dbReference>
<feature type="compositionally biased region" description="Polar residues" evidence="6">
    <location>
        <begin position="587"/>
        <end position="600"/>
    </location>
</feature>
<dbReference type="GO" id="GO:0000127">
    <property type="term" value="C:transcription factor TFIIIC complex"/>
    <property type="evidence" value="ECO:0007669"/>
    <property type="project" value="InterPro"/>
</dbReference>
<proteinExistence type="predicted"/>